<keyword evidence="2" id="KW-1185">Reference proteome</keyword>
<evidence type="ECO:0000313" key="1">
    <source>
        <dbReference type="EMBL" id="CAG7637482.1"/>
    </source>
</evidence>
<dbReference type="EMBL" id="CAJVCH010001234">
    <property type="protein sequence ID" value="CAG7637482.1"/>
    <property type="molecule type" value="Genomic_DNA"/>
</dbReference>
<gene>
    <name evidence="1" type="ORF">AFUS01_LOCUS299</name>
</gene>
<protein>
    <submittedName>
        <fullName evidence="1">Uncharacterized protein</fullName>
    </submittedName>
</protein>
<organism evidence="1 2">
    <name type="scientific">Allacma fusca</name>
    <dbReference type="NCBI Taxonomy" id="39272"/>
    <lineage>
        <taxon>Eukaryota</taxon>
        <taxon>Metazoa</taxon>
        <taxon>Ecdysozoa</taxon>
        <taxon>Arthropoda</taxon>
        <taxon>Hexapoda</taxon>
        <taxon>Collembola</taxon>
        <taxon>Symphypleona</taxon>
        <taxon>Sminthuridae</taxon>
        <taxon>Allacma</taxon>
    </lineage>
</organism>
<proteinExistence type="predicted"/>
<dbReference type="AlphaFoldDB" id="A0A8J2JG38"/>
<sequence length="65" mass="7459">MKGYAVDSEGRAQNFRNLLKDVLNENLLGCIFGNNVRELFEECESKALDGIGRQPRFQEMGLYFN</sequence>
<reference evidence="1" key="1">
    <citation type="submission" date="2021-06" db="EMBL/GenBank/DDBJ databases">
        <authorList>
            <person name="Hodson N. C."/>
            <person name="Mongue J. A."/>
            <person name="Jaron S. K."/>
        </authorList>
    </citation>
    <scope>NUCLEOTIDE SEQUENCE</scope>
</reference>
<name>A0A8J2JG38_9HEXA</name>
<evidence type="ECO:0000313" key="2">
    <source>
        <dbReference type="Proteomes" id="UP000708208"/>
    </source>
</evidence>
<accession>A0A8J2JG38</accession>
<feature type="non-terminal residue" evidence="1">
    <location>
        <position position="1"/>
    </location>
</feature>
<dbReference type="Proteomes" id="UP000708208">
    <property type="component" value="Unassembled WGS sequence"/>
</dbReference>
<comment type="caution">
    <text evidence="1">The sequence shown here is derived from an EMBL/GenBank/DDBJ whole genome shotgun (WGS) entry which is preliminary data.</text>
</comment>